<dbReference type="PROSITE" id="PS50903">
    <property type="entry name" value="RUBREDOXIN_LIKE"/>
    <property type="match status" value="1"/>
</dbReference>
<feature type="domain" description="Rubredoxin-like" evidence="3">
    <location>
        <begin position="193"/>
        <end position="229"/>
    </location>
</feature>
<keyword evidence="5" id="KW-1185">Reference proteome</keyword>
<reference evidence="4 5" key="1">
    <citation type="submission" date="2022-01" db="EMBL/GenBank/DDBJ databases">
        <title>Novel bile acid biosynthetic pathways are enriched in the microbiome of centenarians.</title>
        <authorList>
            <person name="Sato Y."/>
            <person name="Atarashi K."/>
            <person name="Plichta R.D."/>
            <person name="Arai Y."/>
            <person name="Sasajima S."/>
            <person name="Kearney M.S."/>
            <person name="Suda W."/>
            <person name="Takeshita K."/>
            <person name="Sasaki T."/>
            <person name="Okamoto S."/>
            <person name="Skelly N.A."/>
            <person name="Okamura Y."/>
            <person name="Vlamakis H."/>
            <person name="Li Y."/>
            <person name="Tanoue T."/>
            <person name="Takei H."/>
            <person name="Nittono H."/>
            <person name="Narushima S."/>
            <person name="Irie J."/>
            <person name="Itoh H."/>
            <person name="Moriya K."/>
            <person name="Sugiura Y."/>
            <person name="Suematsu M."/>
            <person name="Moritoki N."/>
            <person name="Shibata S."/>
            <person name="Littman R.D."/>
            <person name="Fischbach A.M."/>
            <person name="Uwamino Y."/>
            <person name="Inoue T."/>
            <person name="Honda A."/>
            <person name="Hattori M."/>
            <person name="Murai T."/>
            <person name="Xavier J.R."/>
            <person name="Hirose N."/>
            <person name="Honda K."/>
        </authorList>
    </citation>
    <scope>NUCLEOTIDE SEQUENCE [LARGE SCALE GENOMIC DNA]</scope>
    <source>
        <strain evidence="4 5">CE91-St30</strain>
    </source>
</reference>
<comment type="cofactor">
    <cofactor evidence="1">
        <name>Fe(3+)</name>
        <dbReference type="ChEBI" id="CHEBI:29034"/>
    </cofactor>
</comment>
<dbReference type="InterPro" id="IPR024934">
    <property type="entry name" value="Rubredoxin-like_dom"/>
</dbReference>
<dbReference type="InterPro" id="IPR048574">
    <property type="entry name" value="RUBY_RBDX"/>
</dbReference>
<dbReference type="PANTHER" id="PTHR30466:SF1">
    <property type="entry name" value="FMN REDUCTASE (NADH) RUTF"/>
    <property type="match status" value="1"/>
</dbReference>
<evidence type="ECO:0000313" key="4">
    <source>
        <dbReference type="EMBL" id="BDE95890.1"/>
    </source>
</evidence>
<dbReference type="Gene3D" id="2.30.110.10">
    <property type="entry name" value="Electron Transport, Fmn-binding Protein, Chain A"/>
    <property type="match status" value="1"/>
</dbReference>
<dbReference type="Pfam" id="PF01613">
    <property type="entry name" value="Flavin_Reduct"/>
    <property type="match status" value="1"/>
</dbReference>
<dbReference type="Proteomes" id="UP001320544">
    <property type="component" value="Chromosome"/>
</dbReference>
<organism evidence="4 5">
    <name type="scientific">Raoultibacter timonensis</name>
    <dbReference type="NCBI Taxonomy" id="1907662"/>
    <lineage>
        <taxon>Bacteria</taxon>
        <taxon>Bacillati</taxon>
        <taxon>Actinomycetota</taxon>
        <taxon>Coriobacteriia</taxon>
        <taxon>Eggerthellales</taxon>
        <taxon>Eggerthellaceae</taxon>
        <taxon>Raoultibacter</taxon>
    </lineage>
</organism>
<dbReference type="RefSeq" id="WP_244412133.1">
    <property type="nucleotide sequence ID" value="NZ_AP025564.1"/>
</dbReference>
<keyword evidence="2" id="KW-0560">Oxidoreductase</keyword>
<dbReference type="Gene3D" id="2.20.28.10">
    <property type="match status" value="1"/>
</dbReference>
<evidence type="ECO:0000256" key="1">
    <source>
        <dbReference type="ARBA" id="ARBA00001965"/>
    </source>
</evidence>
<dbReference type="Pfam" id="PF21349">
    <property type="entry name" value="RUBY_RBDX"/>
    <property type="match status" value="1"/>
</dbReference>
<dbReference type="SMART" id="SM00903">
    <property type="entry name" value="Flavin_Reduct"/>
    <property type="match status" value="1"/>
</dbReference>
<dbReference type="InterPro" id="IPR002563">
    <property type="entry name" value="Flavin_Rdtase-like_dom"/>
</dbReference>
<evidence type="ECO:0000256" key="2">
    <source>
        <dbReference type="ARBA" id="ARBA00023002"/>
    </source>
</evidence>
<dbReference type="SUPFAM" id="SSF50475">
    <property type="entry name" value="FMN-binding split barrel"/>
    <property type="match status" value="1"/>
</dbReference>
<evidence type="ECO:0000313" key="5">
    <source>
        <dbReference type="Proteomes" id="UP001320544"/>
    </source>
</evidence>
<dbReference type="SUPFAM" id="SSF57802">
    <property type="entry name" value="Rubredoxin-like"/>
    <property type="match status" value="1"/>
</dbReference>
<accession>A0ABN6MD25</accession>
<name>A0ABN6MD25_9ACTN</name>
<gene>
    <name evidence="4" type="primary">hrb</name>
    <name evidence="4" type="ORF">CE91St30_12230</name>
</gene>
<proteinExistence type="predicted"/>
<dbReference type="InterPro" id="IPR050268">
    <property type="entry name" value="NADH-dep_flavin_reductase"/>
</dbReference>
<sequence>MIDVNAFRSISYGLYLIASHGDGGRAGCTVNTFTQVTSDPLQVSVAVNKDNHTASIIEQAGRYTAVSLSQDASMDLIGKFGFFCSRDVDKFEPFAVETDASGCPYIAEQAVARFSVEVTDSVDLGTHMLFIGTVVEAERLSDDEPMTYAYYHAVKGGKTPPKASSFIADRIGDAVPPSASGDADAHEDAPKIRYGWRCTICGHVEEVDELPDGFSCPICGVGKELFEKIEL</sequence>
<dbReference type="InterPro" id="IPR012349">
    <property type="entry name" value="Split_barrel_FMN-bd"/>
</dbReference>
<dbReference type="PANTHER" id="PTHR30466">
    <property type="entry name" value="FLAVIN REDUCTASE"/>
    <property type="match status" value="1"/>
</dbReference>
<evidence type="ECO:0000259" key="3">
    <source>
        <dbReference type="PROSITE" id="PS50903"/>
    </source>
</evidence>
<protein>
    <submittedName>
        <fullName evidence="4">High molecular weight rubredoxin</fullName>
    </submittedName>
</protein>
<dbReference type="EMBL" id="AP025564">
    <property type="protein sequence ID" value="BDE95890.1"/>
    <property type="molecule type" value="Genomic_DNA"/>
</dbReference>